<evidence type="ECO:0000313" key="2">
    <source>
        <dbReference type="Proteomes" id="UP000251558"/>
    </source>
</evidence>
<dbReference type="AlphaFoldDB" id="A0A330HVT3"/>
<protein>
    <submittedName>
        <fullName evidence="1">Uncharacterized protein</fullName>
    </submittedName>
</protein>
<reference evidence="1 2" key="2">
    <citation type="submission" date="2018-07" db="EMBL/GenBank/DDBJ databases">
        <title>Diversity of Mesorhizobium strains in Brazil.</title>
        <authorList>
            <person name="Helene L.C.F."/>
            <person name="Dall'Agnol R."/>
            <person name="Delamuta J.R.M."/>
            <person name="Hungria M."/>
        </authorList>
    </citation>
    <scope>NUCLEOTIDE SEQUENCE [LARGE SCALE GENOMIC DNA]</scope>
    <source>
        <strain evidence="1 2">AC99b</strain>
    </source>
</reference>
<reference evidence="2" key="1">
    <citation type="submission" date="2018-06" db="EMBL/GenBank/DDBJ databases">
        <authorList>
            <person name="Helene L.C."/>
            <person name="Dall'Agnol R."/>
            <person name="Delamuta J.R."/>
            <person name="Hungria M."/>
        </authorList>
    </citation>
    <scope>NUCLEOTIDE SEQUENCE [LARGE SCALE GENOMIC DNA]</scope>
    <source>
        <strain evidence="2">AC99b</strain>
    </source>
</reference>
<name>A0A330HVT3_9HYPH</name>
<proteinExistence type="predicted"/>
<accession>A0A330HVT3</accession>
<dbReference type="EMBL" id="QMBP01000001">
    <property type="protein sequence ID" value="RAZ92413.1"/>
    <property type="molecule type" value="Genomic_DNA"/>
</dbReference>
<comment type="caution">
    <text evidence="1">The sequence shown here is derived from an EMBL/GenBank/DDBJ whole genome shotgun (WGS) entry which is preliminary data.</text>
</comment>
<organism evidence="1 2">
    <name type="scientific">Mesorhizobium hawassense</name>
    <dbReference type="NCBI Taxonomy" id="1209954"/>
    <lineage>
        <taxon>Bacteria</taxon>
        <taxon>Pseudomonadati</taxon>
        <taxon>Pseudomonadota</taxon>
        <taxon>Alphaproteobacteria</taxon>
        <taxon>Hyphomicrobiales</taxon>
        <taxon>Phyllobacteriaceae</taxon>
        <taxon>Mesorhizobium</taxon>
    </lineage>
</organism>
<gene>
    <name evidence="1" type="ORF">DPM33_00420</name>
</gene>
<evidence type="ECO:0000313" key="1">
    <source>
        <dbReference type="EMBL" id="RAZ92413.1"/>
    </source>
</evidence>
<dbReference type="Proteomes" id="UP000251558">
    <property type="component" value="Unassembled WGS sequence"/>
</dbReference>
<keyword evidence="2" id="KW-1185">Reference proteome</keyword>
<sequence length="115" mass="12862">MTGRANTTSRTKPGGGKMFSILVKWAAAVAFCLGFSLVAGTSAQAGEVRKPRDETRTVYLVKYRINGMVRYNKNPTTVRKISFLQYLHNNPYVCTPSGFGQKSRCYMRAFKQPDV</sequence>